<evidence type="ECO:0000256" key="1">
    <source>
        <dbReference type="SAM" id="SignalP"/>
    </source>
</evidence>
<reference evidence="2 3" key="1">
    <citation type="submission" date="2022-06" db="EMBL/GenBank/DDBJ databases">
        <title>Paraconexibacter antarcticus.</title>
        <authorList>
            <person name="Kim C.S."/>
        </authorList>
    </citation>
    <scope>NUCLEOTIDE SEQUENCE [LARGE SCALE GENOMIC DNA]</scope>
    <source>
        <strain evidence="2 3">02-257</strain>
    </source>
</reference>
<dbReference type="SUPFAM" id="SSF63829">
    <property type="entry name" value="Calcium-dependent phosphotriesterase"/>
    <property type="match status" value="2"/>
</dbReference>
<dbReference type="InterPro" id="IPR015943">
    <property type="entry name" value="WD40/YVTN_repeat-like_dom_sf"/>
</dbReference>
<gene>
    <name evidence="2" type="ORF">NBH00_19405</name>
</gene>
<feature type="chain" id="PRO_5047508763" description="NHL repeat containing protein" evidence="1">
    <location>
        <begin position="26"/>
        <end position="419"/>
    </location>
</feature>
<dbReference type="Gene3D" id="2.130.10.10">
    <property type="entry name" value="YVTN repeat-like/Quinoprotein amine dehydrogenase"/>
    <property type="match status" value="1"/>
</dbReference>
<accession>A0ABY5DNA0</accession>
<evidence type="ECO:0000313" key="2">
    <source>
        <dbReference type="EMBL" id="UTI63501.1"/>
    </source>
</evidence>
<keyword evidence="3" id="KW-1185">Reference proteome</keyword>
<organism evidence="2 3">
    <name type="scientific">Paraconexibacter antarcticus</name>
    <dbReference type="NCBI Taxonomy" id="2949664"/>
    <lineage>
        <taxon>Bacteria</taxon>
        <taxon>Bacillati</taxon>
        <taxon>Actinomycetota</taxon>
        <taxon>Thermoleophilia</taxon>
        <taxon>Solirubrobacterales</taxon>
        <taxon>Paraconexibacteraceae</taxon>
        <taxon>Paraconexibacter</taxon>
    </lineage>
</organism>
<sequence>MRTVRLGAALLATGAALAFPGPVLAVTPSFAGRVFVVAGAGSHVFGESDTATIGGEGEPASTAWLGTTVTALARAADGSILVGTDGTLWRIGSDQRLARVMGGLRGAPTWADGTPARAAALSDVTGLAVTADGTVYASDEAGRALVAIGPGGDARHVPGPFCGPGPLLAPAGGGLLLGDCATVGELGPDGALTTLATAAPGTRLAALAQTSGGTVLVTDPAGAIRRVAPGAGLPVVAGGLVRPGPLATAPGALLVGGAQDGRVVRVAPDGTRRTVFGARPTVGGRPDGARANDVALRGGIAGLLVLPDGSLLVADRSSPRVLMVASARPQTLALALCRRLCPPRGRVPVLATHGGTYALRVTDRVTGVVTTRAGRLPAGASRLATGGDVRHRRQLTVTLTGDDGQVTRQVRLLQAAARP</sequence>
<keyword evidence="1" id="KW-0732">Signal</keyword>
<dbReference type="EMBL" id="CP098502">
    <property type="protein sequence ID" value="UTI63501.1"/>
    <property type="molecule type" value="Genomic_DNA"/>
</dbReference>
<dbReference type="Proteomes" id="UP001056035">
    <property type="component" value="Chromosome"/>
</dbReference>
<protein>
    <recommendedName>
        <fullName evidence="4">NHL repeat containing protein</fullName>
    </recommendedName>
</protein>
<proteinExistence type="predicted"/>
<dbReference type="RefSeq" id="WP_254570226.1">
    <property type="nucleotide sequence ID" value="NZ_CP098502.1"/>
</dbReference>
<feature type="signal peptide" evidence="1">
    <location>
        <begin position="1"/>
        <end position="25"/>
    </location>
</feature>
<evidence type="ECO:0008006" key="4">
    <source>
        <dbReference type="Google" id="ProtNLM"/>
    </source>
</evidence>
<name>A0ABY5DNA0_9ACTN</name>
<evidence type="ECO:0000313" key="3">
    <source>
        <dbReference type="Proteomes" id="UP001056035"/>
    </source>
</evidence>